<reference evidence="2 3" key="1">
    <citation type="submission" date="2018-05" db="EMBL/GenBank/DDBJ databases">
        <title>Pedobacter paludis sp. nov., isolated from wetland soil.</title>
        <authorList>
            <person name="Zhang Y."/>
            <person name="Wang G."/>
        </authorList>
    </citation>
    <scope>NUCLEOTIDE SEQUENCE [LARGE SCALE GENOMIC DNA]</scope>
    <source>
        <strain evidence="2 3">KCTC22721</strain>
    </source>
</reference>
<name>A0A317ETY0_9SPHI</name>
<evidence type="ECO:0000313" key="3">
    <source>
        <dbReference type="Proteomes" id="UP000245379"/>
    </source>
</evidence>
<keyword evidence="3" id="KW-1185">Reference proteome</keyword>
<evidence type="ECO:0000256" key="1">
    <source>
        <dbReference type="SAM" id="MobiDB-lite"/>
    </source>
</evidence>
<sequence>MERGKTKGGRPKTKGESPKTERLRIKMFSAAGLWIFNAPELKDFFATVEMTHQQFVFLTGVQRNEEILETSDKNGEYRLAYCLIFKEIKKL</sequence>
<proteinExistence type="predicted"/>
<feature type="region of interest" description="Disordered" evidence="1">
    <location>
        <begin position="1"/>
        <end position="21"/>
    </location>
</feature>
<evidence type="ECO:0000313" key="2">
    <source>
        <dbReference type="EMBL" id="PWS29353.1"/>
    </source>
</evidence>
<feature type="compositionally biased region" description="Basic residues" evidence="1">
    <location>
        <begin position="1"/>
        <end position="12"/>
    </location>
</feature>
<dbReference type="AlphaFoldDB" id="A0A317ETY0"/>
<gene>
    <name evidence="2" type="ORF">DHW03_05930</name>
</gene>
<dbReference type="RefSeq" id="WP_109924780.1">
    <property type="nucleotide sequence ID" value="NZ_QGNZ01000001.1"/>
</dbReference>
<protein>
    <submittedName>
        <fullName evidence="2">Uncharacterized protein</fullName>
    </submittedName>
</protein>
<dbReference type="Proteomes" id="UP000245379">
    <property type="component" value="Unassembled WGS sequence"/>
</dbReference>
<accession>A0A317ETY0</accession>
<organism evidence="2 3">
    <name type="scientific">Pedobacter yonginense</name>
    <dbReference type="NCBI Taxonomy" id="651869"/>
    <lineage>
        <taxon>Bacteria</taxon>
        <taxon>Pseudomonadati</taxon>
        <taxon>Bacteroidota</taxon>
        <taxon>Sphingobacteriia</taxon>
        <taxon>Sphingobacteriales</taxon>
        <taxon>Sphingobacteriaceae</taxon>
        <taxon>Pedobacter</taxon>
    </lineage>
</organism>
<dbReference type="EMBL" id="QGNZ01000001">
    <property type="protein sequence ID" value="PWS29353.1"/>
    <property type="molecule type" value="Genomic_DNA"/>
</dbReference>
<comment type="caution">
    <text evidence="2">The sequence shown here is derived from an EMBL/GenBank/DDBJ whole genome shotgun (WGS) entry which is preliminary data.</text>
</comment>